<dbReference type="AlphaFoldDB" id="Q0H8D0"/>
<name>Q0H8D0_ECOLX</name>
<organism evidence="1">
    <name type="scientific">Escherichia coli</name>
    <dbReference type="NCBI Taxonomy" id="562"/>
    <lineage>
        <taxon>Bacteria</taxon>
        <taxon>Pseudomonadati</taxon>
        <taxon>Pseudomonadota</taxon>
        <taxon>Gammaproteobacteria</taxon>
        <taxon>Enterobacterales</taxon>
        <taxon>Enterobacteriaceae</taxon>
        <taxon>Escherichia</taxon>
    </lineage>
</organism>
<gene>
    <name evidence="1" type="primary">wbbR</name>
</gene>
<dbReference type="EMBL" id="DQ167407">
    <property type="protein sequence ID" value="ABA42233.1"/>
    <property type="molecule type" value="Genomic_DNA"/>
</dbReference>
<proteinExistence type="predicted"/>
<sequence length="282" mass="32805">MNKYCILVLFNPDISVFIDNVKKILSLDVSLFVYDNSANKHAFLALSSQEQTKINYFSICENIGLSKAYNETLRHILEFNKNVKNKSINDSVLFLDQDSEVDLNSINILFETISAAESNVMIVAGNPIRRDGLPYIDYPHTVNNVKFVISSYAVYRLDAFSNIGLFQEDFFIDHIDSDFCSRLIKSNYQILLRKDAFFYQPIGIKPFILCGRYLFPIPSQHRTYFQIRNAFLSYRRNGVTFNFLFREILNRLIMSIFSGLNEKDLFKRLHLYLKGIKDGLKM</sequence>
<evidence type="ECO:0000313" key="1">
    <source>
        <dbReference type="EMBL" id="ABA42233.1"/>
    </source>
</evidence>
<accession>Q0H8D0</accession>
<reference evidence="1" key="1">
    <citation type="journal article" date="2007" name="Microbiology">
        <title>Structural and genetic evidence that the Escherichia coli O148 O antigen is the precursor of the Shigella dysenteriae type 1 O antigen and identification of a glucosyltransferase gene.</title>
        <authorList>
            <person name="Feng L."/>
            <person name="Perepelov A.V."/>
            <person name="Zhao G."/>
            <person name="Shevelev S.D."/>
            <person name="Wang Q."/>
            <person name="Senchenkova S.N."/>
            <person name="Shashkov A.S."/>
            <person name="Geng Y."/>
            <person name="Reeves P.R."/>
            <person name="Knirel Y.A."/>
            <person name="Wang L."/>
        </authorList>
    </citation>
    <scope>NUCLEOTIDE SEQUENCE</scope>
</reference>
<protein>
    <submittedName>
        <fullName evidence="1">WbbR</fullName>
    </submittedName>
</protein>
<dbReference type="InterPro" id="IPR029044">
    <property type="entry name" value="Nucleotide-diphossugar_trans"/>
</dbReference>
<dbReference type="Gene3D" id="3.90.550.10">
    <property type="entry name" value="Spore Coat Polysaccharide Biosynthesis Protein SpsA, Chain A"/>
    <property type="match status" value="1"/>
</dbReference>
<dbReference type="SUPFAM" id="SSF53448">
    <property type="entry name" value="Nucleotide-diphospho-sugar transferases"/>
    <property type="match status" value="1"/>
</dbReference>
<dbReference type="CAZy" id="GT2">
    <property type="family name" value="Glycosyltransferase Family 2"/>
</dbReference>
<dbReference type="SMR" id="Q0H8D0"/>